<evidence type="ECO:0000256" key="2">
    <source>
        <dbReference type="ARBA" id="ARBA00022786"/>
    </source>
</evidence>
<comment type="similarity">
    <text evidence="1">Belongs to the UFD1 family.</text>
</comment>
<dbReference type="PANTHER" id="PTHR12555">
    <property type="entry name" value="UBIQUITIN FUSION DEGRADATON PROTEIN 1"/>
    <property type="match status" value="1"/>
</dbReference>
<dbReference type="InterPro" id="IPR042299">
    <property type="entry name" value="Ufd1-like_Nn"/>
</dbReference>
<keyword evidence="3" id="KW-0732">Signal</keyword>
<dbReference type="GO" id="GO:0036503">
    <property type="term" value="P:ERAD pathway"/>
    <property type="evidence" value="ECO:0007669"/>
    <property type="project" value="TreeGrafter"/>
</dbReference>
<proteinExistence type="inferred from homology"/>
<comment type="caution">
    <text evidence="6">The sequence shown here is derived from an EMBL/GenBank/DDBJ whole genome shotgun (WGS) entry which is preliminary data.</text>
</comment>
<dbReference type="InterPro" id="IPR055417">
    <property type="entry name" value="UFD1_N1"/>
</dbReference>
<keyword evidence="7" id="KW-1185">Reference proteome</keyword>
<dbReference type="GO" id="GO:0031593">
    <property type="term" value="F:polyubiquitin modification-dependent protein binding"/>
    <property type="evidence" value="ECO:0007669"/>
    <property type="project" value="TreeGrafter"/>
</dbReference>
<dbReference type="Pfam" id="PF03152">
    <property type="entry name" value="UFD1_N1"/>
    <property type="match status" value="1"/>
</dbReference>
<protein>
    <submittedName>
        <fullName evidence="6">Ubiquitin fusion degradation protein UFD1</fullName>
    </submittedName>
</protein>
<dbReference type="PANTHER" id="PTHR12555:SF13">
    <property type="entry name" value="UBIQUITIN RECOGNITION FACTOR IN ER-ASSOCIATED DEGRADATION PROTEIN 1"/>
    <property type="match status" value="1"/>
</dbReference>
<feature type="domain" description="Ubiquitin fusion degradation protein UFD1 N-terminal subdomain 1" evidence="4">
    <location>
        <begin position="110"/>
        <end position="215"/>
    </location>
</feature>
<dbReference type="InterPro" id="IPR004854">
    <property type="entry name" value="Ufd1-like"/>
</dbReference>
<feature type="chain" id="PRO_5042182774" evidence="3">
    <location>
        <begin position="26"/>
        <end position="297"/>
    </location>
</feature>
<dbReference type="Proteomes" id="UP001195914">
    <property type="component" value="Unassembled WGS sequence"/>
</dbReference>
<reference evidence="6" key="2">
    <citation type="submission" date="2021-05" db="EMBL/GenBank/DDBJ databases">
        <authorList>
            <person name="Pain A."/>
        </authorList>
    </citation>
    <scope>NUCLEOTIDE SEQUENCE</scope>
    <source>
        <strain evidence="6">1802A</strain>
    </source>
</reference>
<accession>A0AAD9GCX6</accession>
<organism evidence="6 7">
    <name type="scientific">Babesia divergens</name>
    <dbReference type="NCBI Taxonomy" id="32595"/>
    <lineage>
        <taxon>Eukaryota</taxon>
        <taxon>Sar</taxon>
        <taxon>Alveolata</taxon>
        <taxon>Apicomplexa</taxon>
        <taxon>Aconoidasida</taxon>
        <taxon>Piroplasmida</taxon>
        <taxon>Babesiidae</taxon>
        <taxon>Babesia</taxon>
    </lineage>
</organism>
<dbReference type="EMBL" id="JAHBMH010000044">
    <property type="protein sequence ID" value="KAK1936030.1"/>
    <property type="molecule type" value="Genomic_DNA"/>
</dbReference>
<gene>
    <name evidence="6" type="ORF">X943_001030</name>
</gene>
<feature type="signal peptide" evidence="3">
    <location>
        <begin position="1"/>
        <end position="25"/>
    </location>
</feature>
<dbReference type="InterPro" id="IPR055418">
    <property type="entry name" value="UFD1_N2"/>
</dbReference>
<dbReference type="Gene3D" id="2.40.40.50">
    <property type="entry name" value="Ubiquitin fusion degradation protein UFD1, N-terminal domain"/>
    <property type="match status" value="1"/>
</dbReference>
<dbReference type="Gene3D" id="3.10.330.10">
    <property type="match status" value="1"/>
</dbReference>
<evidence type="ECO:0000256" key="3">
    <source>
        <dbReference type="SAM" id="SignalP"/>
    </source>
</evidence>
<evidence type="ECO:0000313" key="6">
    <source>
        <dbReference type="EMBL" id="KAK1936030.1"/>
    </source>
</evidence>
<evidence type="ECO:0000256" key="1">
    <source>
        <dbReference type="ARBA" id="ARBA00006043"/>
    </source>
</evidence>
<sequence>MVNSVSPWRPLFLIFLCLIPVFISSRRLPSSGVALHHTPALIRGPMQCCFLSFDRIRKAIDRARVETYVQDINLQLQKRERVERLLLVMDLGEAFSRSCRSADGNLMLLGNSDKVSLPESILTQLTDSNVAVPWQFVIQKVHRCDLAKKELPQGVNLPSTVGDTFSKEEGHKERLSCASMDFRTQDNFIFLPRWMMDSLDLQPYDVVYLSQLKLPEAIFVRLAPLDDSFFELDAPKAVLEEHLKHFSTLTRGAKIPITHEGVTYHLRVVSIETEDCSDVECASIQDLDVSIDLVRTP</sequence>
<evidence type="ECO:0000313" key="7">
    <source>
        <dbReference type="Proteomes" id="UP001195914"/>
    </source>
</evidence>
<name>A0AAD9GCX6_BABDI</name>
<dbReference type="Pfam" id="PF24842">
    <property type="entry name" value="UFD1_N2"/>
    <property type="match status" value="1"/>
</dbReference>
<feature type="domain" description="Ubiquitin fusion degradation protein UFD1 N-terminal subdomain 2" evidence="5">
    <location>
        <begin position="217"/>
        <end position="294"/>
    </location>
</feature>
<evidence type="ECO:0000259" key="4">
    <source>
        <dbReference type="Pfam" id="PF03152"/>
    </source>
</evidence>
<dbReference type="GO" id="GO:0006511">
    <property type="term" value="P:ubiquitin-dependent protein catabolic process"/>
    <property type="evidence" value="ECO:0007669"/>
    <property type="project" value="InterPro"/>
</dbReference>
<evidence type="ECO:0000259" key="5">
    <source>
        <dbReference type="Pfam" id="PF24842"/>
    </source>
</evidence>
<dbReference type="AlphaFoldDB" id="A0AAD9GCX6"/>
<dbReference type="GO" id="GO:0034098">
    <property type="term" value="C:VCP-NPL4-UFD1 AAA ATPase complex"/>
    <property type="evidence" value="ECO:0007669"/>
    <property type="project" value="TreeGrafter"/>
</dbReference>
<reference evidence="6" key="1">
    <citation type="journal article" date="2014" name="Nucleic Acids Res.">
        <title>The evolutionary dynamics of variant antigen genes in Babesia reveal a history of genomic innovation underlying host-parasite interaction.</title>
        <authorList>
            <person name="Jackson A.P."/>
            <person name="Otto T.D."/>
            <person name="Darby A."/>
            <person name="Ramaprasad A."/>
            <person name="Xia D."/>
            <person name="Echaide I.E."/>
            <person name="Farber M."/>
            <person name="Gahlot S."/>
            <person name="Gamble J."/>
            <person name="Gupta D."/>
            <person name="Gupta Y."/>
            <person name="Jackson L."/>
            <person name="Malandrin L."/>
            <person name="Malas T.B."/>
            <person name="Moussa E."/>
            <person name="Nair M."/>
            <person name="Reid A.J."/>
            <person name="Sanders M."/>
            <person name="Sharma J."/>
            <person name="Tracey A."/>
            <person name="Quail M.A."/>
            <person name="Weir W."/>
            <person name="Wastling J.M."/>
            <person name="Hall N."/>
            <person name="Willadsen P."/>
            <person name="Lingelbach K."/>
            <person name="Shiels B."/>
            <person name="Tait A."/>
            <person name="Berriman M."/>
            <person name="Allred D.R."/>
            <person name="Pain A."/>
        </authorList>
    </citation>
    <scope>NUCLEOTIDE SEQUENCE</scope>
    <source>
        <strain evidence="6">1802A</strain>
    </source>
</reference>
<keyword evidence="2" id="KW-0833">Ubl conjugation pathway</keyword>